<comment type="caution">
    <text evidence="10">The sequence shown here is derived from an EMBL/GenBank/DDBJ whole genome shotgun (WGS) entry which is preliminary data.</text>
</comment>
<comment type="catalytic activity">
    <reaction evidence="7">
        <text>7,8-dihydroneopterin + O2 = 7,8-dihydroxanthopterin + glycolaldehyde + formate + H(+)</text>
        <dbReference type="Rhea" id="RHEA:45332"/>
        <dbReference type="ChEBI" id="CHEBI:15378"/>
        <dbReference type="ChEBI" id="CHEBI:15379"/>
        <dbReference type="ChEBI" id="CHEBI:15740"/>
        <dbReference type="ChEBI" id="CHEBI:17001"/>
        <dbReference type="ChEBI" id="CHEBI:17071"/>
        <dbReference type="ChEBI" id="CHEBI:85130"/>
        <dbReference type="EC" id="1.13.11.81"/>
    </reaction>
</comment>
<evidence type="ECO:0000256" key="4">
    <source>
        <dbReference type="ARBA" id="ARBA00022909"/>
    </source>
</evidence>
<evidence type="ECO:0000256" key="5">
    <source>
        <dbReference type="ARBA" id="ARBA00023239"/>
    </source>
</evidence>
<dbReference type="NCBIfam" id="TIGR00525">
    <property type="entry name" value="folB"/>
    <property type="match status" value="1"/>
</dbReference>
<dbReference type="InterPro" id="IPR043133">
    <property type="entry name" value="GTP-CH-I_C/QueF"/>
</dbReference>
<proteinExistence type="inferred from homology"/>
<evidence type="ECO:0000256" key="7">
    <source>
        <dbReference type="ARBA" id="ARBA00052077"/>
    </source>
</evidence>
<comment type="pathway">
    <text evidence="2 8">Cofactor biosynthesis; tetrahydrofolate biosynthesis; 2-amino-4-hydroxy-6-hydroxymethyl-7,8-dihydropteridine diphosphate from 7,8-dihydroneopterin triphosphate: step 3/4.</text>
</comment>
<dbReference type="InterPro" id="IPR006156">
    <property type="entry name" value="Dihydroneopterin_aldolase"/>
</dbReference>
<comment type="similarity">
    <text evidence="3 8">Belongs to the DHNA family.</text>
</comment>
<dbReference type="InterPro" id="IPR006157">
    <property type="entry name" value="FolB_dom"/>
</dbReference>
<dbReference type="UniPathway" id="UPA00077">
    <property type="reaction ID" value="UER00154"/>
</dbReference>
<dbReference type="GO" id="GO:0005737">
    <property type="term" value="C:cytoplasm"/>
    <property type="evidence" value="ECO:0007669"/>
    <property type="project" value="TreeGrafter"/>
</dbReference>
<evidence type="ECO:0000259" key="9">
    <source>
        <dbReference type="SMART" id="SM00905"/>
    </source>
</evidence>
<dbReference type="GO" id="GO:0004150">
    <property type="term" value="F:dihydroneopterin aldolase activity"/>
    <property type="evidence" value="ECO:0007669"/>
    <property type="project" value="UniProtKB-UniRule"/>
</dbReference>
<dbReference type="PANTHER" id="PTHR42844">
    <property type="entry name" value="DIHYDRONEOPTERIN ALDOLASE 1-RELATED"/>
    <property type="match status" value="1"/>
</dbReference>
<evidence type="ECO:0000256" key="8">
    <source>
        <dbReference type="RuleBase" id="RU362079"/>
    </source>
</evidence>
<reference evidence="10 11" key="1">
    <citation type="submission" date="2017-11" db="EMBL/GenBank/DDBJ databases">
        <title>Infants hospitalized years apart are colonized by the same room-sourced microbial strains.</title>
        <authorList>
            <person name="Brooks B."/>
            <person name="Olm M.R."/>
            <person name="Firek B.A."/>
            <person name="Baker R."/>
            <person name="Thomas B.C."/>
            <person name="Morowitz M.J."/>
            <person name="Banfield J.F."/>
        </authorList>
    </citation>
    <scope>NUCLEOTIDE SEQUENCE [LARGE SCALE GENOMIC DNA]</scope>
    <source>
        <strain evidence="10">S2_012_000_R3_87</strain>
    </source>
</reference>
<protein>
    <recommendedName>
        <fullName evidence="6 8">7,8-dihydroneopterin aldolase</fullName>
        <ecNumber evidence="8">4.1.2.25</ecNumber>
    </recommendedName>
</protein>
<dbReference type="Proteomes" id="UP000249451">
    <property type="component" value="Unassembled WGS sequence"/>
</dbReference>
<evidence type="ECO:0000256" key="3">
    <source>
        <dbReference type="ARBA" id="ARBA00005708"/>
    </source>
</evidence>
<dbReference type="PANTHER" id="PTHR42844:SF1">
    <property type="entry name" value="DIHYDRONEOPTERIN ALDOLASE 1-RELATED"/>
    <property type="match status" value="1"/>
</dbReference>
<feature type="domain" description="Dihydroneopterin aldolase/epimerase" evidence="9">
    <location>
        <begin position="5"/>
        <end position="117"/>
    </location>
</feature>
<organism evidence="10 11">
    <name type="scientific">Corynebacterium urealyticum</name>
    <dbReference type="NCBI Taxonomy" id="43771"/>
    <lineage>
        <taxon>Bacteria</taxon>
        <taxon>Bacillati</taxon>
        <taxon>Actinomycetota</taxon>
        <taxon>Actinomycetes</taxon>
        <taxon>Mycobacteriales</taxon>
        <taxon>Corynebacteriaceae</taxon>
        <taxon>Corynebacterium</taxon>
    </lineage>
</organism>
<evidence type="ECO:0000313" key="11">
    <source>
        <dbReference type="Proteomes" id="UP000249451"/>
    </source>
</evidence>
<dbReference type="GO" id="GO:0046656">
    <property type="term" value="P:folic acid biosynthetic process"/>
    <property type="evidence" value="ECO:0007669"/>
    <property type="project" value="UniProtKB-UniRule"/>
</dbReference>
<name>A0A2W5B1J8_9CORY</name>
<comment type="catalytic activity">
    <reaction evidence="1 8">
        <text>7,8-dihydroneopterin = 6-hydroxymethyl-7,8-dihydropterin + glycolaldehyde</text>
        <dbReference type="Rhea" id="RHEA:10540"/>
        <dbReference type="ChEBI" id="CHEBI:17001"/>
        <dbReference type="ChEBI" id="CHEBI:17071"/>
        <dbReference type="ChEBI" id="CHEBI:44841"/>
        <dbReference type="EC" id="4.1.2.25"/>
    </reaction>
</comment>
<dbReference type="NCBIfam" id="TIGR00526">
    <property type="entry name" value="folB_dom"/>
    <property type="match status" value="1"/>
</dbReference>
<dbReference type="SMART" id="SM00905">
    <property type="entry name" value="FolB"/>
    <property type="match status" value="1"/>
</dbReference>
<sequence>MADRIELMGLKAFGYHGVHDFEKDEGQNFEVDIVVWTDFATSAASDDLSDTISYVDLADIAVAVVEQERFDLIETLAATIADRIIALGGAHAAEVTVHKPQAPIPHHFSDVRVVARRNLKQQRGR</sequence>
<dbReference type="Pfam" id="PF02152">
    <property type="entry name" value="FolB"/>
    <property type="match status" value="1"/>
</dbReference>
<dbReference type="AlphaFoldDB" id="A0A2W5B1J8"/>
<dbReference type="GO" id="GO:0046654">
    <property type="term" value="P:tetrahydrofolate biosynthetic process"/>
    <property type="evidence" value="ECO:0007669"/>
    <property type="project" value="UniProtKB-UniRule"/>
</dbReference>
<evidence type="ECO:0000313" key="10">
    <source>
        <dbReference type="EMBL" id="PZP00571.1"/>
    </source>
</evidence>
<dbReference type="SUPFAM" id="SSF55620">
    <property type="entry name" value="Tetrahydrobiopterin biosynthesis enzymes-like"/>
    <property type="match status" value="1"/>
</dbReference>
<dbReference type="EMBL" id="QFNY01000122">
    <property type="protein sequence ID" value="PZP00571.1"/>
    <property type="molecule type" value="Genomic_DNA"/>
</dbReference>
<accession>A0A2W5B1J8</accession>
<keyword evidence="4 8" id="KW-0289">Folate biosynthesis</keyword>
<dbReference type="CDD" id="cd00534">
    <property type="entry name" value="DHNA_DHNTPE"/>
    <property type="match status" value="1"/>
</dbReference>
<dbReference type="FunFam" id="3.30.1130.10:FF:000003">
    <property type="entry name" value="7,8-dihydroneopterin aldolase"/>
    <property type="match status" value="1"/>
</dbReference>
<dbReference type="Gene3D" id="3.30.1130.10">
    <property type="match status" value="1"/>
</dbReference>
<evidence type="ECO:0000256" key="1">
    <source>
        <dbReference type="ARBA" id="ARBA00001353"/>
    </source>
</evidence>
<keyword evidence="5 8" id="KW-0456">Lyase</keyword>
<gene>
    <name evidence="10" type="primary">folB</name>
    <name evidence="10" type="ORF">DI609_06095</name>
</gene>
<evidence type="ECO:0000256" key="6">
    <source>
        <dbReference type="ARBA" id="ARBA00032903"/>
    </source>
</evidence>
<evidence type="ECO:0000256" key="2">
    <source>
        <dbReference type="ARBA" id="ARBA00005013"/>
    </source>
</evidence>
<dbReference type="EC" id="4.1.2.25" evidence="8"/>
<comment type="function">
    <text evidence="8">Catalyzes the conversion of 7,8-dihydroneopterin to 6-hydroxymethyl-7,8-dihydropterin.</text>
</comment>